<gene>
    <name evidence="1" type="ORF">PKO111_028</name>
</gene>
<dbReference type="Proteomes" id="UP000202948">
    <property type="component" value="Segment"/>
</dbReference>
<dbReference type="RefSeq" id="YP_009289429.1">
    <property type="nucleotide sequence ID" value="NC_031095.1"/>
</dbReference>
<proteinExistence type="predicted"/>
<organism evidence="1 2">
    <name type="scientific">Klebsiella phage PKO111</name>
    <dbReference type="NCBI Taxonomy" id="1654928"/>
    <lineage>
        <taxon>Viruses</taxon>
        <taxon>Duplodnaviria</taxon>
        <taxon>Heunggongvirae</taxon>
        <taxon>Uroviricota</taxon>
        <taxon>Caudoviricetes</taxon>
        <taxon>Pantevenvirales</taxon>
        <taxon>Straboviridae</taxon>
        <taxon>Tevenvirinae</taxon>
        <taxon>Jiaodavirus</taxon>
        <taxon>Jiaodavirus pko111</taxon>
    </lineage>
</organism>
<evidence type="ECO:0000313" key="1">
    <source>
        <dbReference type="EMBL" id="AKJ73053.1"/>
    </source>
</evidence>
<keyword evidence="2" id="KW-1185">Reference proteome</keyword>
<protein>
    <submittedName>
        <fullName evidence="1">Uncharacterized protein</fullName>
    </submittedName>
</protein>
<accession>A0A159B7M9</accession>
<name>A0A159B7M9_9CAUD</name>
<dbReference type="GeneID" id="29080540"/>
<dbReference type="KEGG" id="vg:29080540"/>
<dbReference type="EMBL" id="KR269720">
    <property type="protein sequence ID" value="AKJ73053.1"/>
    <property type="molecule type" value="Genomic_DNA"/>
</dbReference>
<reference evidence="1 2" key="1">
    <citation type="submission" date="2015-04" db="EMBL/GenBank/DDBJ databases">
        <title>Complete Genome Sequence of K. oxytoca Bacteriophage PKO111.</title>
        <authorList>
            <person name="Lee J.-H."/>
            <person name="Park E.-A."/>
            <person name="Lee D.-H."/>
        </authorList>
    </citation>
    <scope>NUCLEOTIDE SEQUENCE [LARGE SCALE GENOMIC DNA]</scope>
</reference>
<sequence>MIISKFVKVKIIPKNFKYFSELGYKLPPLGSPRHGFKYYSIDISVDHLEPGSNIYVDCVCDKCGEQYSQRYCRDTDVCYDCRSGKFKIGNTIGTANKGKVLSSMTGENHPRWNPNKTEYNEYASKVRRETSKHKPIYSTWENFDKIGLCGIPGAYQLDHKVSVAYGFYNKVPPEIIGSIDNLEIITWEENRSKSKKSSIDLWDLLK</sequence>
<evidence type="ECO:0000313" key="2">
    <source>
        <dbReference type="Proteomes" id="UP000202948"/>
    </source>
</evidence>